<dbReference type="AlphaFoldDB" id="K0TMS2"/>
<accession>K0TMS2</accession>
<comment type="caution">
    <text evidence="2">The sequence shown here is derived from an EMBL/GenBank/DDBJ whole genome shotgun (WGS) entry which is preliminary data.</text>
</comment>
<reference evidence="2 3" key="1">
    <citation type="journal article" date="2012" name="Genome Biol.">
        <title>Genome and low-iron response of an oceanic diatom adapted to chronic iron limitation.</title>
        <authorList>
            <person name="Lommer M."/>
            <person name="Specht M."/>
            <person name="Roy A.S."/>
            <person name="Kraemer L."/>
            <person name="Andreson R."/>
            <person name="Gutowska M.A."/>
            <person name="Wolf J."/>
            <person name="Bergner S.V."/>
            <person name="Schilhabel M.B."/>
            <person name="Klostermeier U.C."/>
            <person name="Beiko R.G."/>
            <person name="Rosenstiel P."/>
            <person name="Hippler M."/>
            <person name="Laroche J."/>
        </authorList>
    </citation>
    <scope>NUCLEOTIDE SEQUENCE [LARGE SCALE GENOMIC DNA]</scope>
    <source>
        <strain evidence="2 3">CCMP1005</strain>
    </source>
</reference>
<evidence type="ECO:0000256" key="1">
    <source>
        <dbReference type="SAM" id="MobiDB-lite"/>
    </source>
</evidence>
<keyword evidence="3" id="KW-1185">Reference proteome</keyword>
<dbReference type="EMBL" id="AGNL01002110">
    <property type="protein sequence ID" value="EJK76471.1"/>
    <property type="molecule type" value="Genomic_DNA"/>
</dbReference>
<sequence>MQGDSQFVCLSGADNGGVTKTYSTDPAAAASHRSVDCSPTLTWIVYLYKIFALAPGKPTENPMSLVASSSGRLGRKLCSQPARQFAAVGKPGLRRPKGSGTRAASRPTKVSNRNAGNSDATPLKEFDPRLISSELAAEDRIAGTDAVRQLTPEQNLSNYAMAVSLIMRVCKPSALTRAIENMKLASVGGADSAKRLIFGADQEAAEQDNNPGFEEFLKEANEGRSALEAQEAAERTARGEARELAELEDAATTRLTAEGVEDVIVAGANADQEREMAIQAGFESGETPMQRRPLWKRVFLFWRRE</sequence>
<proteinExistence type="predicted"/>
<feature type="region of interest" description="Disordered" evidence="1">
    <location>
        <begin position="88"/>
        <end position="124"/>
    </location>
</feature>
<evidence type="ECO:0000313" key="2">
    <source>
        <dbReference type="EMBL" id="EJK76471.1"/>
    </source>
</evidence>
<dbReference type="Proteomes" id="UP000266841">
    <property type="component" value="Unassembled WGS sequence"/>
</dbReference>
<evidence type="ECO:0000313" key="3">
    <source>
        <dbReference type="Proteomes" id="UP000266841"/>
    </source>
</evidence>
<protein>
    <submittedName>
        <fullName evidence="2">Uncharacterized protein</fullName>
    </submittedName>
</protein>
<gene>
    <name evidence="2" type="ORF">THAOC_01767</name>
</gene>
<feature type="compositionally biased region" description="Polar residues" evidence="1">
    <location>
        <begin position="108"/>
        <end position="120"/>
    </location>
</feature>
<dbReference type="OrthoDB" id="10637260at2759"/>
<name>K0TMS2_THAOC</name>
<dbReference type="eggNOG" id="ENOG502R9KT">
    <property type="taxonomic scope" value="Eukaryota"/>
</dbReference>
<organism evidence="2 3">
    <name type="scientific">Thalassiosira oceanica</name>
    <name type="common">Marine diatom</name>
    <dbReference type="NCBI Taxonomy" id="159749"/>
    <lineage>
        <taxon>Eukaryota</taxon>
        <taxon>Sar</taxon>
        <taxon>Stramenopiles</taxon>
        <taxon>Ochrophyta</taxon>
        <taxon>Bacillariophyta</taxon>
        <taxon>Coscinodiscophyceae</taxon>
        <taxon>Thalassiosirophycidae</taxon>
        <taxon>Thalassiosirales</taxon>
        <taxon>Thalassiosiraceae</taxon>
        <taxon>Thalassiosira</taxon>
    </lineage>
</organism>